<dbReference type="Gene3D" id="3.40.30.10">
    <property type="entry name" value="Glutaredoxin"/>
    <property type="match status" value="1"/>
</dbReference>
<sequence>MRPKTLLVTAISIVWLLALLYAFWWYQGRYLRAFDEQAVLFSGDQLQLPPALAGAGPVRLVHFWDPACPCNVGNQQHLTELLQRFAEREVSFHVLRKAGSKGTLPAPLAALQPIDELPGAQAVPSSPAVAIWDREGRLAYFGPYSEGAVCTSENSFVEPIIEAVLAGRRVEATHGLAVGCFCDWATTSP</sequence>
<gene>
    <name evidence="3" type="ORF">DBO85_17510</name>
</gene>
<keyword evidence="1" id="KW-0472">Membrane</keyword>
<proteinExistence type="predicted"/>
<comment type="caution">
    <text evidence="3">The sequence shown here is derived from an EMBL/GenBank/DDBJ whole genome shotgun (WGS) entry which is preliminary data.</text>
</comment>
<dbReference type="SUPFAM" id="SSF52833">
    <property type="entry name" value="Thioredoxin-like"/>
    <property type="match status" value="1"/>
</dbReference>
<keyword evidence="1" id="KW-0812">Transmembrane</keyword>
<protein>
    <submittedName>
        <fullName evidence="3">Thiol-disulfide isomerase</fullName>
    </submittedName>
</protein>
<keyword evidence="3" id="KW-0413">Isomerase</keyword>
<dbReference type="RefSeq" id="WP_108108832.1">
    <property type="nucleotide sequence ID" value="NZ_QASN01000021.1"/>
</dbReference>
<dbReference type="GO" id="GO:0016853">
    <property type="term" value="F:isomerase activity"/>
    <property type="evidence" value="ECO:0007669"/>
    <property type="project" value="UniProtKB-KW"/>
</dbReference>
<dbReference type="EMBL" id="QASN01000021">
    <property type="protein sequence ID" value="PTU73043.1"/>
    <property type="molecule type" value="Genomic_DNA"/>
</dbReference>
<name>A0A2T5P5M3_9PSED</name>
<dbReference type="Pfam" id="PF20029">
    <property type="entry name" value="DUF6436"/>
    <property type="match status" value="1"/>
</dbReference>
<reference evidence="3 4" key="1">
    <citation type="submission" date="2018-04" db="EMBL/GenBank/DDBJ databases">
        <title>Pseudomonas sp. nov., isolated from mangrove soil.</title>
        <authorList>
            <person name="Chen C."/>
        </authorList>
    </citation>
    <scope>NUCLEOTIDE SEQUENCE [LARGE SCALE GENOMIC DNA]</scope>
    <source>
        <strain evidence="3 4">TC-11</strain>
    </source>
</reference>
<keyword evidence="4" id="KW-1185">Reference proteome</keyword>
<dbReference type="OrthoDB" id="8897581at2"/>
<dbReference type="InterPro" id="IPR045494">
    <property type="entry name" value="DUF6436"/>
</dbReference>
<organism evidence="3 4">
    <name type="scientific">Pseudomonas mangrovi</name>
    <dbReference type="NCBI Taxonomy" id="2161748"/>
    <lineage>
        <taxon>Bacteria</taxon>
        <taxon>Pseudomonadati</taxon>
        <taxon>Pseudomonadota</taxon>
        <taxon>Gammaproteobacteria</taxon>
        <taxon>Pseudomonadales</taxon>
        <taxon>Pseudomonadaceae</taxon>
        <taxon>Pseudomonas</taxon>
    </lineage>
</organism>
<evidence type="ECO:0000313" key="4">
    <source>
        <dbReference type="Proteomes" id="UP000244064"/>
    </source>
</evidence>
<keyword evidence="1" id="KW-1133">Transmembrane helix</keyword>
<feature type="transmembrane region" description="Helical" evidence="1">
    <location>
        <begin position="6"/>
        <end position="26"/>
    </location>
</feature>
<evidence type="ECO:0000256" key="1">
    <source>
        <dbReference type="SAM" id="Phobius"/>
    </source>
</evidence>
<evidence type="ECO:0000259" key="2">
    <source>
        <dbReference type="Pfam" id="PF20029"/>
    </source>
</evidence>
<evidence type="ECO:0000313" key="3">
    <source>
        <dbReference type="EMBL" id="PTU73043.1"/>
    </source>
</evidence>
<feature type="domain" description="DUF6436" evidence="2">
    <location>
        <begin position="38"/>
        <end position="184"/>
    </location>
</feature>
<dbReference type="InterPro" id="IPR036249">
    <property type="entry name" value="Thioredoxin-like_sf"/>
</dbReference>
<dbReference type="AlphaFoldDB" id="A0A2T5P5M3"/>
<dbReference type="Proteomes" id="UP000244064">
    <property type="component" value="Unassembled WGS sequence"/>
</dbReference>
<accession>A0A2T5P5M3</accession>